<dbReference type="Proteomes" id="UP000675664">
    <property type="component" value="Unassembled WGS sequence"/>
</dbReference>
<reference evidence="1" key="2">
    <citation type="submission" date="2021-04" db="EMBL/GenBank/DDBJ databases">
        <authorList>
            <person name="Liu J."/>
        </authorList>
    </citation>
    <scope>NUCLEOTIDE SEQUENCE</scope>
    <source>
        <strain evidence="1">BAD-6</strain>
    </source>
</reference>
<protein>
    <submittedName>
        <fullName evidence="1">Uncharacterized protein</fullName>
    </submittedName>
</protein>
<comment type="caution">
    <text evidence="1">The sequence shown here is derived from an EMBL/GenBank/DDBJ whole genome shotgun (WGS) entry which is preliminary data.</text>
</comment>
<name>A0A8J7VWS3_9FIRM</name>
<gene>
    <name evidence="1" type="ORF">KCX82_01080</name>
</gene>
<evidence type="ECO:0000313" key="2">
    <source>
        <dbReference type="Proteomes" id="UP000675664"/>
    </source>
</evidence>
<dbReference type="PROSITE" id="PS51257">
    <property type="entry name" value="PROKAR_LIPOPROTEIN"/>
    <property type="match status" value="1"/>
</dbReference>
<dbReference type="EMBL" id="JAGSND010000001">
    <property type="protein sequence ID" value="MBR0596457.1"/>
    <property type="molecule type" value="Genomic_DNA"/>
</dbReference>
<keyword evidence="2" id="KW-1185">Reference proteome</keyword>
<sequence length="88" mass="9977">MKQNWLVILLIGIILTGCSPQQPDEQTQQSVQYPKTTENTAEKELSFDGYQKIEVDGGELNGHREAKAAVDIGFGDREYWAFTNVIFR</sequence>
<evidence type="ECO:0000313" key="1">
    <source>
        <dbReference type="EMBL" id="MBR0596457.1"/>
    </source>
</evidence>
<dbReference type="RefSeq" id="WP_227016587.1">
    <property type="nucleotide sequence ID" value="NZ_JAGSND010000001.1"/>
</dbReference>
<reference evidence="1" key="1">
    <citation type="submission" date="2021-04" db="EMBL/GenBank/DDBJ databases">
        <title>Sinoanaerobacter chloroacetimidivorans sp. nov., an obligate anaerobic bacterium isolated from anaerobic sludge.</title>
        <authorList>
            <person name="Bao Y."/>
        </authorList>
    </citation>
    <scope>NUCLEOTIDE SEQUENCE</scope>
    <source>
        <strain evidence="1">BAD-6</strain>
    </source>
</reference>
<dbReference type="AlphaFoldDB" id="A0A8J7VWS3"/>
<organism evidence="1 2">
    <name type="scientific">Sinanaerobacter chloroacetimidivorans</name>
    <dbReference type="NCBI Taxonomy" id="2818044"/>
    <lineage>
        <taxon>Bacteria</taxon>
        <taxon>Bacillati</taxon>
        <taxon>Bacillota</taxon>
        <taxon>Clostridia</taxon>
        <taxon>Peptostreptococcales</taxon>
        <taxon>Anaerovoracaceae</taxon>
        <taxon>Sinanaerobacter</taxon>
    </lineage>
</organism>
<proteinExistence type="predicted"/>
<accession>A0A8J7VWS3</accession>